<dbReference type="Proteomes" id="UP001240250">
    <property type="component" value="Unassembled WGS sequence"/>
</dbReference>
<evidence type="ECO:0000313" key="1">
    <source>
        <dbReference type="EMBL" id="MDQ0425043.1"/>
    </source>
</evidence>
<sequence>MLAVTPGHRATTVDETFDQWTPLVEAVDP</sequence>
<name>A0ABU0GI51_9CELL</name>
<evidence type="ECO:0000313" key="2">
    <source>
        <dbReference type="Proteomes" id="UP001240250"/>
    </source>
</evidence>
<gene>
    <name evidence="1" type="ORF">JO380_001424</name>
</gene>
<dbReference type="EMBL" id="JAUSVM010000001">
    <property type="protein sequence ID" value="MDQ0425043.1"/>
    <property type="molecule type" value="Genomic_DNA"/>
</dbReference>
<protein>
    <submittedName>
        <fullName evidence="1">Uncharacterized protein</fullName>
    </submittedName>
</protein>
<organism evidence="1 2">
    <name type="scientific">Cellulomonas iranensis</name>
    <dbReference type="NCBI Taxonomy" id="76862"/>
    <lineage>
        <taxon>Bacteria</taxon>
        <taxon>Bacillati</taxon>
        <taxon>Actinomycetota</taxon>
        <taxon>Actinomycetes</taxon>
        <taxon>Micrococcales</taxon>
        <taxon>Cellulomonadaceae</taxon>
        <taxon>Cellulomonas</taxon>
    </lineage>
</organism>
<proteinExistence type="predicted"/>
<comment type="caution">
    <text evidence="1">The sequence shown here is derived from an EMBL/GenBank/DDBJ whole genome shotgun (WGS) entry which is preliminary data.</text>
</comment>
<accession>A0ABU0GI51</accession>
<keyword evidence="2" id="KW-1185">Reference proteome</keyword>
<reference evidence="1 2" key="1">
    <citation type="submission" date="2023-07" db="EMBL/GenBank/DDBJ databases">
        <title>Sequencing the genomes of 1000 actinobacteria strains.</title>
        <authorList>
            <person name="Klenk H.-P."/>
        </authorList>
    </citation>
    <scope>NUCLEOTIDE SEQUENCE [LARGE SCALE GENOMIC DNA]</scope>
    <source>
        <strain evidence="1 2">DSM 14785</strain>
    </source>
</reference>